<dbReference type="Gene3D" id="1.25.10.10">
    <property type="entry name" value="Leucine-rich Repeat Variant"/>
    <property type="match status" value="3"/>
</dbReference>
<reference evidence="4" key="1">
    <citation type="journal article" date="2020" name="Stud. Mycol.">
        <title>101 Dothideomycetes genomes: a test case for predicting lifestyles and emergence of pathogens.</title>
        <authorList>
            <person name="Haridas S."/>
            <person name="Albert R."/>
            <person name="Binder M."/>
            <person name="Bloem J."/>
            <person name="Labutti K."/>
            <person name="Salamov A."/>
            <person name="Andreopoulos B."/>
            <person name="Baker S."/>
            <person name="Barry K."/>
            <person name="Bills G."/>
            <person name="Bluhm B."/>
            <person name="Cannon C."/>
            <person name="Castanera R."/>
            <person name="Culley D."/>
            <person name="Daum C."/>
            <person name="Ezra D."/>
            <person name="Gonzalez J."/>
            <person name="Henrissat B."/>
            <person name="Kuo A."/>
            <person name="Liang C."/>
            <person name="Lipzen A."/>
            <person name="Lutzoni F."/>
            <person name="Magnuson J."/>
            <person name="Mondo S."/>
            <person name="Nolan M."/>
            <person name="Ohm R."/>
            <person name="Pangilinan J."/>
            <person name="Park H.-J."/>
            <person name="Ramirez L."/>
            <person name="Alfaro M."/>
            <person name="Sun H."/>
            <person name="Tritt A."/>
            <person name="Yoshinaga Y."/>
            <person name="Zwiers L.-H."/>
            <person name="Turgeon B."/>
            <person name="Goodwin S."/>
            <person name="Spatafora J."/>
            <person name="Crous P."/>
            <person name="Grigoriev I."/>
        </authorList>
    </citation>
    <scope>NUCLEOTIDE SEQUENCE</scope>
    <source>
        <strain evidence="4">CBS 627.86</strain>
    </source>
</reference>
<name>A0A6A5YKD5_9PLEO</name>
<feature type="domain" description="TTI1 C-terminal TPR" evidence="3">
    <location>
        <begin position="735"/>
        <end position="897"/>
    </location>
</feature>
<evidence type="ECO:0000259" key="2">
    <source>
        <dbReference type="Pfam" id="PF24173"/>
    </source>
</evidence>
<dbReference type="InterPro" id="IPR057567">
    <property type="entry name" value="TPR_TTI1_C"/>
</dbReference>
<organism evidence="4 5">
    <name type="scientific">Lophiotrema nucula</name>
    <dbReference type="NCBI Taxonomy" id="690887"/>
    <lineage>
        <taxon>Eukaryota</taxon>
        <taxon>Fungi</taxon>
        <taxon>Dikarya</taxon>
        <taxon>Ascomycota</taxon>
        <taxon>Pezizomycotina</taxon>
        <taxon>Dothideomycetes</taxon>
        <taxon>Pleosporomycetidae</taxon>
        <taxon>Pleosporales</taxon>
        <taxon>Lophiotremataceae</taxon>
        <taxon>Lophiotrema</taxon>
    </lineage>
</organism>
<feature type="compositionally biased region" description="Basic and acidic residues" evidence="1">
    <location>
        <begin position="752"/>
        <end position="786"/>
    </location>
</feature>
<dbReference type="Pfam" id="PF24173">
    <property type="entry name" value="TPR_TTI1_N"/>
    <property type="match status" value="1"/>
</dbReference>
<dbReference type="OrthoDB" id="49511at2759"/>
<dbReference type="InterPro" id="IPR011989">
    <property type="entry name" value="ARM-like"/>
</dbReference>
<dbReference type="Pfam" id="PF21547">
    <property type="entry name" value="TTI1"/>
    <property type="match status" value="1"/>
</dbReference>
<dbReference type="AlphaFoldDB" id="A0A6A5YKD5"/>
<dbReference type="PANTHER" id="PTHR18460:SF3">
    <property type="entry name" value="TELO2-INTERACTING PROTEIN 1 HOMOLOG"/>
    <property type="match status" value="1"/>
</dbReference>
<dbReference type="InterPro" id="IPR049362">
    <property type="entry name" value="TTI1_rpt"/>
</dbReference>
<keyword evidence="5" id="KW-1185">Reference proteome</keyword>
<dbReference type="InterPro" id="IPR057566">
    <property type="entry name" value="TPR_TTI1_N"/>
</dbReference>
<proteinExistence type="predicted"/>
<dbReference type="PANTHER" id="PTHR18460">
    <property type="entry name" value="TEL2 INTERACTING PROTEIN 1 TTI1 FAMILY MEMBER"/>
    <property type="match status" value="1"/>
</dbReference>
<dbReference type="InterPro" id="IPR052587">
    <property type="entry name" value="TELO2-interacting_protein_1"/>
</dbReference>
<dbReference type="SUPFAM" id="SSF48371">
    <property type="entry name" value="ARM repeat"/>
    <property type="match status" value="1"/>
</dbReference>
<evidence type="ECO:0000259" key="3">
    <source>
        <dbReference type="Pfam" id="PF24181"/>
    </source>
</evidence>
<accession>A0A6A5YKD5</accession>
<feature type="domain" description="TTI1 N-terminal TPR" evidence="2">
    <location>
        <begin position="7"/>
        <end position="339"/>
    </location>
</feature>
<evidence type="ECO:0000313" key="4">
    <source>
        <dbReference type="EMBL" id="KAF2107174.1"/>
    </source>
</evidence>
<sequence>MDRQQAFKRLKKPCVEILEAVASLQQRPSAKKQLVEALAQLLKTLIESNAEALDAKFAEFVFVPISRVLAVSGSVPVRALELCLDCVSILLKTGWKADLTPQLSGQLLILFTFLANPSSAENGIPVTSDELQAGALTCMGVLFDALASTAQGKRSLTSTPNIPTLGKAVLVIVDNIADSTASEVRLQAVGTLQKLVTAVDDADALASFFPRMVSSLTKALTPSTTIRVKYRVLVLGMDTLSILLTRVLSDAQTKDLPASTSTDAPQHEDKVLRTTSWLDATTSQIKIALANILKLRNHDKKEVQEALLRLCLAIMQDCRKSLRQCVSMTIETLVHLAGRDRDRNTIEQELKFLLSSDLQLSSILRESLHGWVVSVPRLMQSKDDSARRQVIHSIAVTLRLLGENNADLGDIDYLLAGNLRDGVLNVINDSQALQSLVAPTTTGTIESNMDVTTMHSLTFQPIKLRLKGQDDMMKEFGFLLHEVASSSSSTQVAEDLVTFVKSGSPEVRFASFWLAVNLVRDTSNRDDAVDAFLDLRTSSIGSDTLDELYSFSLDELSNLHNEDSSHWQVQALGLETVALQAQKYGTDFRVELNEALYPVLHLLGSSTPALRHHAITCLNIMAVSCGYHDASDLVVSNVDYIVNAVGMQLNSHNISPQAPQVLLMMMRLCGPSLLPFLDDLVGSIFSALETYHGYPKLVELLFAALKGMAEEGVKAPQLALTEREESSQTSAPSSLTDLDSVTRLLRILQEKSPEQAEKLGENDKEAFPKGSWKEEQARKVAGKEDDVSGDVEGSPQEPPESPPPAPRTFDILLKISELTQHYLTSASPSLRTSLLSILHTTIPALAKHENSFLPLINTLWPVLLPRLEDSEAYVVSNALDIVAVMCEYAGNFMKSRIECIWEDIKSIYQRTLKQADEMRGNHQTKSANLNIIRTGHEISKPSSGSELAHSYLYVDAPSRMIWESLVAFLCKVAKHVVVRDEFYDDTLDMVDPVLGRAEVRKALESRNPDAIWLREYRKSNLQAAQLDDETVRPASTNVPTLSVPVSEALWNFVPL</sequence>
<evidence type="ECO:0000313" key="5">
    <source>
        <dbReference type="Proteomes" id="UP000799770"/>
    </source>
</evidence>
<dbReference type="InterPro" id="IPR016024">
    <property type="entry name" value="ARM-type_fold"/>
</dbReference>
<evidence type="ECO:0000256" key="1">
    <source>
        <dbReference type="SAM" id="MobiDB-lite"/>
    </source>
</evidence>
<dbReference type="Pfam" id="PF24181">
    <property type="entry name" value="TPR_TTI1_C"/>
    <property type="match status" value="1"/>
</dbReference>
<dbReference type="GO" id="GO:0005737">
    <property type="term" value="C:cytoplasm"/>
    <property type="evidence" value="ECO:0007669"/>
    <property type="project" value="TreeGrafter"/>
</dbReference>
<gene>
    <name evidence="4" type="ORF">BDV96DRAFT_506647</name>
</gene>
<protein>
    <submittedName>
        <fullName evidence="4">Armadillo-type protein</fullName>
    </submittedName>
</protein>
<feature type="region of interest" description="Disordered" evidence="1">
    <location>
        <begin position="752"/>
        <end position="807"/>
    </location>
</feature>
<dbReference type="Proteomes" id="UP000799770">
    <property type="component" value="Unassembled WGS sequence"/>
</dbReference>
<feature type="compositionally biased region" description="Pro residues" evidence="1">
    <location>
        <begin position="796"/>
        <end position="806"/>
    </location>
</feature>
<dbReference type="EMBL" id="ML977356">
    <property type="protein sequence ID" value="KAF2107174.1"/>
    <property type="molecule type" value="Genomic_DNA"/>
</dbReference>